<name>C1MVI3_MICPC</name>
<evidence type="ECO:0000313" key="4">
    <source>
        <dbReference type="Proteomes" id="UP000001876"/>
    </source>
</evidence>
<gene>
    <name evidence="3" type="ORF">MICPUCDRAFT_59388</name>
</gene>
<organism evidence="4">
    <name type="scientific">Micromonas pusilla (strain CCMP1545)</name>
    <name type="common">Picoplanktonic green alga</name>
    <dbReference type="NCBI Taxonomy" id="564608"/>
    <lineage>
        <taxon>Eukaryota</taxon>
        <taxon>Viridiplantae</taxon>
        <taxon>Chlorophyta</taxon>
        <taxon>Mamiellophyceae</taxon>
        <taxon>Mamiellales</taxon>
        <taxon>Mamiellaceae</taxon>
        <taxon>Micromonas</taxon>
    </lineage>
</organism>
<feature type="repeat" description="TPR" evidence="1">
    <location>
        <begin position="225"/>
        <end position="258"/>
    </location>
</feature>
<dbReference type="SMART" id="SM00028">
    <property type="entry name" value="TPR"/>
    <property type="match status" value="2"/>
</dbReference>
<dbReference type="EMBL" id="GG663741">
    <property type="protein sequence ID" value="EEH55994.1"/>
    <property type="molecule type" value="Genomic_DNA"/>
</dbReference>
<evidence type="ECO:0000259" key="2">
    <source>
        <dbReference type="Pfam" id="PF16669"/>
    </source>
</evidence>
<protein>
    <submittedName>
        <fullName evidence="3">Predicted protein</fullName>
    </submittedName>
</protein>
<keyword evidence="1" id="KW-0802">TPR repeat</keyword>
<evidence type="ECO:0000313" key="3">
    <source>
        <dbReference type="EMBL" id="EEH55994.1"/>
    </source>
</evidence>
<dbReference type="eggNOG" id="ENOG502QQ6C">
    <property type="taxonomic scope" value="Eukaryota"/>
</dbReference>
<dbReference type="RefSeq" id="XP_003060042.1">
    <property type="nucleotide sequence ID" value="XM_003059996.1"/>
</dbReference>
<dbReference type="KEGG" id="mpp:MICPUCDRAFT_59388"/>
<dbReference type="STRING" id="564608.C1MVI3"/>
<reference evidence="3 4" key="1">
    <citation type="journal article" date="2009" name="Science">
        <title>Green evolution and dynamic adaptations revealed by genomes of the marine picoeukaryotes Micromonas.</title>
        <authorList>
            <person name="Worden A.Z."/>
            <person name="Lee J.H."/>
            <person name="Mock T."/>
            <person name="Rouze P."/>
            <person name="Simmons M.P."/>
            <person name="Aerts A.L."/>
            <person name="Allen A.E."/>
            <person name="Cuvelier M.L."/>
            <person name="Derelle E."/>
            <person name="Everett M.V."/>
            <person name="Foulon E."/>
            <person name="Grimwood J."/>
            <person name="Gundlach H."/>
            <person name="Henrissat B."/>
            <person name="Napoli C."/>
            <person name="McDonald S.M."/>
            <person name="Parker M.S."/>
            <person name="Rombauts S."/>
            <person name="Salamov A."/>
            <person name="Von Dassow P."/>
            <person name="Badger J.H."/>
            <person name="Coutinho P.M."/>
            <person name="Demir E."/>
            <person name="Dubchak I."/>
            <person name="Gentemann C."/>
            <person name="Eikrem W."/>
            <person name="Gready J.E."/>
            <person name="John U."/>
            <person name="Lanier W."/>
            <person name="Lindquist E.A."/>
            <person name="Lucas S."/>
            <person name="Mayer K.F."/>
            <person name="Moreau H."/>
            <person name="Not F."/>
            <person name="Otillar R."/>
            <person name="Panaud O."/>
            <person name="Pangilinan J."/>
            <person name="Paulsen I."/>
            <person name="Piegu B."/>
            <person name="Poliakov A."/>
            <person name="Robbens S."/>
            <person name="Schmutz J."/>
            <person name="Toulza E."/>
            <person name="Wyss T."/>
            <person name="Zelensky A."/>
            <person name="Zhou K."/>
            <person name="Armbrust E.V."/>
            <person name="Bhattacharya D."/>
            <person name="Goodenough U.W."/>
            <person name="Van de Peer Y."/>
            <person name="Grigoriev I.V."/>
        </authorList>
    </citation>
    <scope>NUCLEOTIDE SEQUENCE [LARGE SCALE GENOMIC DNA]</scope>
    <source>
        <strain evidence="3 4">CCMP1545</strain>
    </source>
</reference>
<dbReference type="InterPro" id="IPR019734">
    <property type="entry name" value="TPR_rpt"/>
</dbReference>
<dbReference type="GeneID" id="9685197"/>
<accession>C1MVI3</accession>
<evidence type="ECO:0000256" key="1">
    <source>
        <dbReference type="PROSITE-ProRule" id="PRU00339"/>
    </source>
</evidence>
<dbReference type="SUPFAM" id="SSF48452">
    <property type="entry name" value="TPR-like"/>
    <property type="match status" value="1"/>
</dbReference>
<feature type="repeat" description="TPR" evidence="1">
    <location>
        <begin position="79"/>
        <end position="112"/>
    </location>
</feature>
<dbReference type="Gene3D" id="2.40.50.550">
    <property type="match status" value="1"/>
</dbReference>
<dbReference type="OrthoDB" id="545302at2759"/>
<dbReference type="OMA" id="LEFAQSC"/>
<dbReference type="InterPro" id="IPR038645">
    <property type="entry name" value="TTC5_OB_sf"/>
</dbReference>
<dbReference type="AlphaFoldDB" id="C1MVI3"/>
<dbReference type="InterPro" id="IPR011990">
    <property type="entry name" value="TPR-like_helical_dom_sf"/>
</dbReference>
<dbReference type="Proteomes" id="UP000001876">
    <property type="component" value="Unassembled WGS sequence"/>
</dbReference>
<dbReference type="Pfam" id="PF16669">
    <property type="entry name" value="TTC5_OB"/>
    <property type="match status" value="1"/>
</dbReference>
<sequence length="432" mass="45778">MKAAADAKASLKVLLNDVVAVANDLEGPNHPATHRARALFTRGRLQEAAADPSTDEGAAMLTAAEEALKKAAKLDPALDGAWNCLGQLFWKKGNLEGAKNCYRAVLARGPNKKTHQAMSMLSRALAKSKAKPGSEEQKQLVAESMDHAKEAVKLDVADGASWYAVGMAYMAAFFADGASGAFYTLVPIRPHATKLAQSLKAYQNAEKGGPSGDGRAGGGGIGDSPDLHFNRAIVHRYVEEYGAALEGFRRAAALDPALPWRAEVDAVAAALTRLDDGCRGAGPMFKPKRLAPIVKALEGTGHAGNEIPREYAEASLKALREGAKENEGSATNVRVVVDATSSEAGGLNLHYVVVDREGTLCAMSVYGLEDGAVRHSSTLTLLSPCVRDVDATFEGRRFTFRLIRVDLPKQILVGGAMPVGRIARPRLASTNL</sequence>
<feature type="domain" description="Tetratricopeptide repeat protein 5 OB fold" evidence="2">
    <location>
        <begin position="311"/>
        <end position="416"/>
    </location>
</feature>
<dbReference type="PROSITE" id="PS50005">
    <property type="entry name" value="TPR"/>
    <property type="match status" value="2"/>
</dbReference>
<dbReference type="Gene3D" id="1.25.40.10">
    <property type="entry name" value="Tetratricopeptide repeat domain"/>
    <property type="match status" value="1"/>
</dbReference>
<proteinExistence type="predicted"/>
<dbReference type="InterPro" id="IPR032076">
    <property type="entry name" value="TTC5_OB"/>
</dbReference>
<keyword evidence="4" id="KW-1185">Reference proteome</keyword>